<gene>
    <name evidence="1" type="ORF">C9940_00595</name>
</gene>
<dbReference type="AlphaFoldDB" id="A0A2T4CZ69"/>
<dbReference type="EMBL" id="PYVN01000003">
    <property type="protein sequence ID" value="PTB86863.1"/>
    <property type="molecule type" value="Genomic_DNA"/>
</dbReference>
<protein>
    <submittedName>
        <fullName evidence="1">Uncharacterized protein</fullName>
    </submittedName>
</protein>
<reference evidence="1" key="1">
    <citation type="submission" date="2018-03" db="EMBL/GenBank/DDBJ databases">
        <title>Cross-interface Injection: A General Nanoliter Liquid Handling Method Applied to Single Cells Genome Amplification Automated Nanoliter Liquid Handling Applied to Single Cell Multiple Displacement Amplification.</title>
        <authorList>
            <person name="Yun J."/>
            <person name="Xu P."/>
            <person name="Xu J."/>
            <person name="Dai X."/>
            <person name="Wang Y."/>
            <person name="Zheng X."/>
            <person name="Cao C."/>
            <person name="Yi Q."/>
            <person name="Zhu Y."/>
            <person name="Wang L."/>
            <person name="Dong Z."/>
            <person name="Huang Y."/>
            <person name="Huang L."/>
            <person name="Du W."/>
        </authorList>
    </citation>
    <scope>NUCLEOTIDE SEQUENCE [LARGE SCALE GENOMIC DNA]</scope>
    <source>
        <strain evidence="1">Z-D3-2</strain>
    </source>
</reference>
<sequence>MIILNKEKELIRLETIEEMYEIPGYVSNLDLKGKKLKSLLADYSFPEKVQCGISSCHTAHNNGYIAETTDGPVTNIGQQCGTKYFGVQFRDMSNRFKRDITEQENRDFLKEFTRGIQSLEKEILAIKNLGKGVTWYNRNNKIILSKTNLPAMLVDKLNLMIKTRTNIVTIDVQLSPEERDAIYSSGARPPAFKSEIITTLSGFNALYPENNLREKLTIEIEEMLKSFKSFDIDLMTFDELKTWSKWARELEKNLNRVQEIINEALMFFQIDNLSPLRNLLTKTDEKHQFQAYLNSL</sequence>
<evidence type="ECO:0000313" key="1">
    <source>
        <dbReference type="EMBL" id="PTB86863.1"/>
    </source>
</evidence>
<proteinExistence type="predicted"/>
<name>A0A2T4CZ69_9GAMM</name>
<accession>A0A2T4CZ69</accession>
<comment type="caution">
    <text evidence="1">The sequence shown here is derived from an EMBL/GenBank/DDBJ whole genome shotgun (WGS) entry which is preliminary data.</text>
</comment>
<organism evidence="1">
    <name type="scientific">Pseudidiomarina aestuarii</name>
    <dbReference type="NCBI Taxonomy" id="624146"/>
    <lineage>
        <taxon>Bacteria</taxon>
        <taxon>Pseudomonadati</taxon>
        <taxon>Pseudomonadota</taxon>
        <taxon>Gammaproteobacteria</taxon>
        <taxon>Alteromonadales</taxon>
        <taxon>Idiomarinaceae</taxon>
        <taxon>Pseudidiomarina</taxon>
    </lineage>
</organism>